<sequence>MSPERVLICQNRTCKKQGADKVLAAFQASPVPGVTVVASSCLRHCGSGPMVLVEPGDVWYCRVRPDEVTAVVERHLKNGVPVKGMLFHPPHP</sequence>
<gene>
    <name evidence="1" type="ORF">ENR15_02795</name>
</gene>
<protein>
    <submittedName>
        <fullName evidence="1">(2Fe-2S) ferredoxin domain-containing protein</fullName>
    </submittedName>
</protein>
<dbReference type="CDD" id="cd02980">
    <property type="entry name" value="TRX_Fd_family"/>
    <property type="match status" value="1"/>
</dbReference>
<accession>A0A7C3ZTM1</accession>
<dbReference type="PANTHER" id="PTHR47682">
    <property type="entry name" value="TETRATRICOPEPTIDE REPEAT (TPR)-CONTAINING PROTEIN"/>
    <property type="match status" value="1"/>
</dbReference>
<dbReference type="AlphaFoldDB" id="A0A7C3ZTM1"/>
<reference evidence="1" key="1">
    <citation type="journal article" date="2020" name="mSystems">
        <title>Genome- and Community-Level Interaction Insights into Carbon Utilization and Element Cycling Functions of Hydrothermarchaeota in Hydrothermal Sediment.</title>
        <authorList>
            <person name="Zhou Z."/>
            <person name="Liu Y."/>
            <person name="Xu W."/>
            <person name="Pan J."/>
            <person name="Luo Z.H."/>
            <person name="Li M."/>
        </authorList>
    </citation>
    <scope>NUCLEOTIDE SEQUENCE [LARGE SCALE GENOMIC DNA]</scope>
    <source>
        <strain evidence="1">SpSt-374</strain>
    </source>
</reference>
<dbReference type="Gene3D" id="3.40.30.10">
    <property type="entry name" value="Glutaredoxin"/>
    <property type="match status" value="1"/>
</dbReference>
<dbReference type="EMBL" id="DSPX01000024">
    <property type="protein sequence ID" value="HGF99608.1"/>
    <property type="molecule type" value="Genomic_DNA"/>
</dbReference>
<comment type="caution">
    <text evidence="1">The sequence shown here is derived from an EMBL/GenBank/DDBJ whole genome shotgun (WGS) entry which is preliminary data.</text>
</comment>
<dbReference type="SUPFAM" id="SSF52833">
    <property type="entry name" value="Thioredoxin-like"/>
    <property type="match status" value="1"/>
</dbReference>
<evidence type="ECO:0000313" key="1">
    <source>
        <dbReference type="EMBL" id="HGF99608.1"/>
    </source>
</evidence>
<organism evidence="1">
    <name type="scientific">Planktothricoides sp. SpSt-374</name>
    <dbReference type="NCBI Taxonomy" id="2282167"/>
    <lineage>
        <taxon>Bacteria</taxon>
        <taxon>Bacillati</taxon>
        <taxon>Cyanobacteriota</taxon>
        <taxon>Cyanophyceae</taxon>
        <taxon>Oscillatoriophycideae</taxon>
        <taxon>Oscillatoriales</taxon>
        <taxon>Oscillatoriaceae</taxon>
        <taxon>Planktothricoides</taxon>
    </lineage>
</organism>
<dbReference type="InterPro" id="IPR036249">
    <property type="entry name" value="Thioredoxin-like_sf"/>
</dbReference>
<proteinExistence type="predicted"/>
<dbReference type="PANTHER" id="PTHR47682:SF1">
    <property type="entry name" value="TETRATRICOPEPTIDE REPEAT (TPR)-CONTAINING PROTEIN"/>
    <property type="match status" value="1"/>
</dbReference>
<name>A0A7C3ZTM1_9CYAN</name>